<organism evidence="1 2">
    <name type="scientific">Exidia glandulosa HHB12029</name>
    <dbReference type="NCBI Taxonomy" id="1314781"/>
    <lineage>
        <taxon>Eukaryota</taxon>
        <taxon>Fungi</taxon>
        <taxon>Dikarya</taxon>
        <taxon>Basidiomycota</taxon>
        <taxon>Agaricomycotina</taxon>
        <taxon>Agaricomycetes</taxon>
        <taxon>Auriculariales</taxon>
        <taxon>Exidiaceae</taxon>
        <taxon>Exidia</taxon>
    </lineage>
</organism>
<gene>
    <name evidence="1" type="ORF">EXIGLDRAFT_772874</name>
</gene>
<dbReference type="Proteomes" id="UP000077266">
    <property type="component" value="Unassembled WGS sequence"/>
</dbReference>
<reference evidence="1 2" key="1">
    <citation type="journal article" date="2016" name="Mol. Biol. Evol.">
        <title>Comparative Genomics of Early-Diverging Mushroom-Forming Fungi Provides Insights into the Origins of Lignocellulose Decay Capabilities.</title>
        <authorList>
            <person name="Nagy L.G."/>
            <person name="Riley R."/>
            <person name="Tritt A."/>
            <person name="Adam C."/>
            <person name="Daum C."/>
            <person name="Floudas D."/>
            <person name="Sun H."/>
            <person name="Yadav J.S."/>
            <person name="Pangilinan J."/>
            <person name="Larsson K.H."/>
            <person name="Matsuura K."/>
            <person name="Barry K."/>
            <person name="Labutti K."/>
            <person name="Kuo R."/>
            <person name="Ohm R.A."/>
            <person name="Bhattacharya S.S."/>
            <person name="Shirouzu T."/>
            <person name="Yoshinaga Y."/>
            <person name="Martin F.M."/>
            <person name="Grigoriev I.V."/>
            <person name="Hibbett D.S."/>
        </authorList>
    </citation>
    <scope>NUCLEOTIDE SEQUENCE [LARGE SCALE GENOMIC DNA]</scope>
    <source>
        <strain evidence="1 2">HHB12029</strain>
    </source>
</reference>
<accession>A0A165F2Q5</accession>
<evidence type="ECO:0000313" key="1">
    <source>
        <dbReference type="EMBL" id="KZV88252.1"/>
    </source>
</evidence>
<evidence type="ECO:0000313" key="2">
    <source>
        <dbReference type="Proteomes" id="UP000077266"/>
    </source>
</evidence>
<sequence length="71" mass="8036">MRSFQVPRMSSRASSLTDPYPSIRLLAPLPVQMVLAMESLLITGIFLDSKSIMHELRRPSSSSSWTRFPRA</sequence>
<dbReference type="EMBL" id="KV426104">
    <property type="protein sequence ID" value="KZV88252.1"/>
    <property type="molecule type" value="Genomic_DNA"/>
</dbReference>
<dbReference type="AlphaFoldDB" id="A0A165F2Q5"/>
<name>A0A165F2Q5_EXIGL</name>
<dbReference type="InParanoid" id="A0A165F2Q5"/>
<proteinExistence type="predicted"/>
<keyword evidence="2" id="KW-1185">Reference proteome</keyword>
<protein>
    <submittedName>
        <fullName evidence="1">Uncharacterized protein</fullName>
    </submittedName>
</protein>